<reference evidence="1" key="1">
    <citation type="submission" date="2020-08" db="EMBL/GenBank/DDBJ databases">
        <title>Multicomponent nature underlies the extraordinary mechanical properties of spider dragline silk.</title>
        <authorList>
            <person name="Kono N."/>
            <person name="Nakamura H."/>
            <person name="Mori M."/>
            <person name="Yoshida Y."/>
            <person name="Ohtoshi R."/>
            <person name="Malay A.D."/>
            <person name="Moran D.A.P."/>
            <person name="Tomita M."/>
            <person name="Numata K."/>
            <person name="Arakawa K."/>
        </authorList>
    </citation>
    <scope>NUCLEOTIDE SEQUENCE</scope>
</reference>
<keyword evidence="2" id="KW-1185">Reference proteome</keyword>
<organism evidence="1 2">
    <name type="scientific">Nephila pilipes</name>
    <name type="common">Giant wood spider</name>
    <name type="synonym">Nephila maculata</name>
    <dbReference type="NCBI Taxonomy" id="299642"/>
    <lineage>
        <taxon>Eukaryota</taxon>
        <taxon>Metazoa</taxon>
        <taxon>Ecdysozoa</taxon>
        <taxon>Arthropoda</taxon>
        <taxon>Chelicerata</taxon>
        <taxon>Arachnida</taxon>
        <taxon>Araneae</taxon>
        <taxon>Araneomorphae</taxon>
        <taxon>Entelegynae</taxon>
        <taxon>Araneoidea</taxon>
        <taxon>Nephilidae</taxon>
        <taxon>Nephila</taxon>
    </lineage>
</organism>
<evidence type="ECO:0000313" key="2">
    <source>
        <dbReference type="Proteomes" id="UP000887013"/>
    </source>
</evidence>
<comment type="caution">
    <text evidence="1">The sequence shown here is derived from an EMBL/GenBank/DDBJ whole genome shotgun (WGS) entry which is preliminary data.</text>
</comment>
<name>A0A8X6T1Y8_NEPPI</name>
<protein>
    <submittedName>
        <fullName evidence="1">Uncharacterized protein</fullName>
    </submittedName>
</protein>
<dbReference type="AlphaFoldDB" id="A0A8X6T1Y8"/>
<dbReference type="Proteomes" id="UP000887013">
    <property type="component" value="Unassembled WGS sequence"/>
</dbReference>
<sequence>MPLSMAVYMPQFSPLLLWYACTDKKCSLTLLAGCLALMSEGWGGWHFAYSNMVFQIYAAIFHNFSAFYFTCIRKLPNFGTVIGNGTGWLNGVLTFAAAAFGINNGRLVTTFYVSGAFLATAEFQKCATAVHKCMQYITAISKATTVLVRFQSHKFLSRQGYNKKQKNN</sequence>
<evidence type="ECO:0000313" key="1">
    <source>
        <dbReference type="EMBL" id="GFS74960.1"/>
    </source>
</evidence>
<accession>A0A8X6T1Y8</accession>
<proteinExistence type="predicted"/>
<gene>
    <name evidence="1" type="ORF">NPIL_38341</name>
</gene>
<dbReference type="EMBL" id="BMAW01096508">
    <property type="protein sequence ID" value="GFS74960.1"/>
    <property type="molecule type" value="Genomic_DNA"/>
</dbReference>